<comment type="caution">
    <text evidence="3">The sequence shown here is derived from an EMBL/GenBank/DDBJ whole genome shotgun (WGS) entry which is preliminary data.</text>
</comment>
<dbReference type="InterPro" id="IPR013538">
    <property type="entry name" value="ASHA1/2-like_C"/>
</dbReference>
<keyword evidence="4" id="KW-1185">Reference proteome</keyword>
<dbReference type="Proteomes" id="UP000298347">
    <property type="component" value="Unassembled WGS sequence"/>
</dbReference>
<feature type="domain" description="Activator of Hsp90 ATPase homologue 1/2-like C-terminal" evidence="2">
    <location>
        <begin position="14"/>
        <end position="136"/>
    </location>
</feature>
<sequence length="141" mass="16215">MSENRIERDIFIHAPLQKVWDLVSRPAWWVGEEEPDHVEIDVNRVVATCKYGDFPVLTEKVDAPTYLACRWASSYPGEEPKEGNSTLVEFSLAPEKGGTRLRVVETGFAYLNASEAERRKFFEDNTQGWAQMLDYIHHQAK</sequence>
<comment type="similarity">
    <text evidence="1">Belongs to the AHA1 family.</text>
</comment>
<name>A0A4Z0GPK0_9BACL</name>
<dbReference type="InterPro" id="IPR023393">
    <property type="entry name" value="START-like_dom_sf"/>
</dbReference>
<proteinExistence type="inferred from homology"/>
<evidence type="ECO:0000256" key="1">
    <source>
        <dbReference type="ARBA" id="ARBA00006817"/>
    </source>
</evidence>
<protein>
    <submittedName>
        <fullName evidence="3">Polyketide cyclase</fullName>
    </submittedName>
</protein>
<evidence type="ECO:0000259" key="2">
    <source>
        <dbReference type="Pfam" id="PF08327"/>
    </source>
</evidence>
<reference evidence="3 4" key="1">
    <citation type="journal article" date="2015" name="Int. J. Syst. Evol. Microbiol.">
        <title>Sporolactobacillus shoreae sp. nov. and Sporolactobacillus spathodeae sp. nov., two spore-forming lactic acid bacteria isolated from tree barks in Thailand.</title>
        <authorList>
            <person name="Thamacharoensuk T."/>
            <person name="Kitahara M."/>
            <person name="Ohkuma M."/>
            <person name="Thongchul N."/>
            <person name="Tanasupawat S."/>
        </authorList>
    </citation>
    <scope>NUCLEOTIDE SEQUENCE [LARGE SCALE GENOMIC DNA]</scope>
    <source>
        <strain evidence="3 4">BK92</strain>
    </source>
</reference>
<dbReference type="SUPFAM" id="SSF55961">
    <property type="entry name" value="Bet v1-like"/>
    <property type="match status" value="1"/>
</dbReference>
<evidence type="ECO:0000313" key="3">
    <source>
        <dbReference type="EMBL" id="TGA98289.1"/>
    </source>
</evidence>
<accession>A0A4Z0GPK0</accession>
<evidence type="ECO:0000313" key="4">
    <source>
        <dbReference type="Proteomes" id="UP000298347"/>
    </source>
</evidence>
<dbReference type="Gene3D" id="3.30.530.20">
    <property type="match status" value="1"/>
</dbReference>
<gene>
    <name evidence="3" type="ORF">E4665_08565</name>
</gene>
<dbReference type="Pfam" id="PF08327">
    <property type="entry name" value="AHSA1"/>
    <property type="match status" value="1"/>
</dbReference>
<dbReference type="RefSeq" id="WP_135348377.1">
    <property type="nucleotide sequence ID" value="NZ_SRJD01000008.1"/>
</dbReference>
<dbReference type="EMBL" id="SRJD01000008">
    <property type="protein sequence ID" value="TGA98289.1"/>
    <property type="molecule type" value="Genomic_DNA"/>
</dbReference>
<dbReference type="OrthoDB" id="2355173at2"/>
<dbReference type="AlphaFoldDB" id="A0A4Z0GPK0"/>
<organism evidence="3 4">
    <name type="scientific">Sporolactobacillus shoreae</name>
    <dbReference type="NCBI Taxonomy" id="1465501"/>
    <lineage>
        <taxon>Bacteria</taxon>
        <taxon>Bacillati</taxon>
        <taxon>Bacillota</taxon>
        <taxon>Bacilli</taxon>
        <taxon>Bacillales</taxon>
        <taxon>Sporolactobacillaceae</taxon>
        <taxon>Sporolactobacillus</taxon>
    </lineage>
</organism>